<reference evidence="5" key="2">
    <citation type="submission" date="2023-05" db="EMBL/GenBank/DDBJ databases">
        <authorList>
            <consortium name="Lawrence Berkeley National Laboratory"/>
            <person name="Steindorff A."/>
            <person name="Hensen N."/>
            <person name="Bonometti L."/>
            <person name="Westerberg I."/>
            <person name="Brannstrom I.O."/>
            <person name="Guillou S."/>
            <person name="Cros-Aarteil S."/>
            <person name="Calhoun S."/>
            <person name="Haridas S."/>
            <person name="Kuo A."/>
            <person name="Mondo S."/>
            <person name="Pangilinan J."/>
            <person name="Riley R."/>
            <person name="Labutti K."/>
            <person name="Andreopoulos B."/>
            <person name="Lipzen A."/>
            <person name="Chen C."/>
            <person name="Yanf M."/>
            <person name="Daum C."/>
            <person name="Ng V."/>
            <person name="Clum A."/>
            <person name="Ohm R."/>
            <person name="Martin F."/>
            <person name="Silar P."/>
            <person name="Natvig D."/>
            <person name="Lalanne C."/>
            <person name="Gautier V."/>
            <person name="Ament-Velasquez S.L."/>
            <person name="Kruys A."/>
            <person name="Hutchinson M.I."/>
            <person name="Powell A.J."/>
            <person name="Barry K."/>
            <person name="Miller A.N."/>
            <person name="Grigoriev I.V."/>
            <person name="Debuchy R."/>
            <person name="Gladieux P."/>
            <person name="Thoren M.H."/>
            <person name="Johannesson H."/>
        </authorList>
    </citation>
    <scope>NUCLEOTIDE SEQUENCE</scope>
    <source>
        <strain evidence="5">CBS 359.72</strain>
    </source>
</reference>
<comment type="similarity">
    <text evidence="1">Belongs to the ATP-dependent AMP-binding enzyme family.</text>
</comment>
<dbReference type="PANTHER" id="PTHR24096:SF424">
    <property type="entry name" value="ACETYL-COA SYNTHETASE-LIKE PROTEIN-RELATED"/>
    <property type="match status" value="1"/>
</dbReference>
<evidence type="ECO:0000259" key="3">
    <source>
        <dbReference type="Pfam" id="PF00501"/>
    </source>
</evidence>
<dbReference type="InterPro" id="IPR000873">
    <property type="entry name" value="AMP-dep_synth/lig_dom"/>
</dbReference>
<comment type="caution">
    <text evidence="5">The sequence shown here is derived from an EMBL/GenBank/DDBJ whole genome shotgun (WGS) entry which is preliminary data.</text>
</comment>
<dbReference type="PANTHER" id="PTHR24096">
    <property type="entry name" value="LONG-CHAIN-FATTY-ACID--COA LIGASE"/>
    <property type="match status" value="1"/>
</dbReference>
<keyword evidence="2" id="KW-1133">Transmembrane helix</keyword>
<dbReference type="AlphaFoldDB" id="A0AAN7HQP3"/>
<keyword evidence="2" id="KW-0812">Transmembrane</keyword>
<keyword evidence="2" id="KW-0472">Membrane</keyword>
<dbReference type="InterPro" id="IPR045851">
    <property type="entry name" value="AMP-bd_C_sf"/>
</dbReference>
<name>A0AAN7HQP3_9PEZI</name>
<dbReference type="Gene3D" id="3.40.50.12780">
    <property type="entry name" value="N-terminal domain of ligase-like"/>
    <property type="match status" value="1"/>
</dbReference>
<sequence length="598" mass="65567">MVIASRWSVPIPRCSLQQWIFGSVCGPLSDHKAFIDPEDPDTNYLTFSDYRLLAKRVALGLRQAGLQKGDRVLIFSGNSLLFPSVFLGILMAGGIVTGANPSFVPRELAYQLKDSGASFMFVADYAVKTAFEAAAEVGLPKDRVFVLGKGGVPISQLAKAPSPGPGVGGRVEGARHWTELLENSSSSNPRTAEAWNWEEPSKPEETTCCLNYSSGTTGVPKGVEISHYSYVANGCGVAHMNNLRPDAERKRKTDRGLAFLPFYHTYGQTYFIANMPHLHVPVYVMPSFDFIKMLGYIQRFRITTLAVVPPIVVLLAKHPATRSHDLSSLETIGSGAAPLTREVCDEARRALLDARKANKNNNSNGDDELFIRQGWGMTEVTCTAMSWDPNSPIRNSAGVGEVYPNCRAKLVSLADGRTPIERAGERGELWVTGPTLMRRYWRRPDATAETVVVDQDGTRWLRTGDIAFVDAYRPGGIFHVVDRVKELIKVKGNQVAPAELEGVLLDSPDVVDAAVVGVTINGEEVPRAYVVRSPQSTATEQDVAKWMEGKVIRYKQLKGGVVFVDAIPKNPSGKILRKQLRERAQKEVGDAAKRASRL</sequence>
<protein>
    <recommendedName>
        <fullName evidence="7">4-coumarate-CoA ligase</fullName>
    </recommendedName>
</protein>
<dbReference type="GO" id="GO:0016405">
    <property type="term" value="F:CoA-ligase activity"/>
    <property type="evidence" value="ECO:0007669"/>
    <property type="project" value="TreeGrafter"/>
</dbReference>
<dbReference type="InterPro" id="IPR025110">
    <property type="entry name" value="AMP-bd_C"/>
</dbReference>
<accession>A0AAN7HQP3</accession>
<feature type="domain" description="AMP-binding enzyme C-terminal" evidence="4">
    <location>
        <begin position="499"/>
        <end position="574"/>
    </location>
</feature>
<reference evidence="5" key="1">
    <citation type="journal article" date="2023" name="Mol. Phylogenet. Evol.">
        <title>Genome-scale phylogeny and comparative genomics of the fungal order Sordariales.</title>
        <authorList>
            <person name="Hensen N."/>
            <person name="Bonometti L."/>
            <person name="Westerberg I."/>
            <person name="Brannstrom I.O."/>
            <person name="Guillou S."/>
            <person name="Cros-Aarteil S."/>
            <person name="Calhoun S."/>
            <person name="Haridas S."/>
            <person name="Kuo A."/>
            <person name="Mondo S."/>
            <person name="Pangilinan J."/>
            <person name="Riley R."/>
            <person name="LaButti K."/>
            <person name="Andreopoulos B."/>
            <person name="Lipzen A."/>
            <person name="Chen C."/>
            <person name="Yan M."/>
            <person name="Daum C."/>
            <person name="Ng V."/>
            <person name="Clum A."/>
            <person name="Steindorff A."/>
            <person name="Ohm R.A."/>
            <person name="Martin F."/>
            <person name="Silar P."/>
            <person name="Natvig D.O."/>
            <person name="Lalanne C."/>
            <person name="Gautier V."/>
            <person name="Ament-Velasquez S.L."/>
            <person name="Kruys A."/>
            <person name="Hutchinson M.I."/>
            <person name="Powell A.J."/>
            <person name="Barry K."/>
            <person name="Miller A.N."/>
            <person name="Grigoriev I.V."/>
            <person name="Debuchy R."/>
            <person name="Gladieux P."/>
            <person name="Hiltunen Thoren M."/>
            <person name="Johannesson H."/>
        </authorList>
    </citation>
    <scope>NUCLEOTIDE SEQUENCE</scope>
    <source>
        <strain evidence="5">CBS 359.72</strain>
    </source>
</reference>
<dbReference type="Pfam" id="PF00501">
    <property type="entry name" value="AMP-binding"/>
    <property type="match status" value="1"/>
</dbReference>
<evidence type="ECO:0000259" key="4">
    <source>
        <dbReference type="Pfam" id="PF13193"/>
    </source>
</evidence>
<gene>
    <name evidence="5" type="ORF">C7999DRAFT_13306</name>
</gene>
<feature type="transmembrane region" description="Helical" evidence="2">
    <location>
        <begin position="72"/>
        <end position="96"/>
    </location>
</feature>
<dbReference type="FunFam" id="3.30.300.30:FF:000007">
    <property type="entry name" value="4-coumarate--CoA ligase 2"/>
    <property type="match status" value="1"/>
</dbReference>
<dbReference type="InterPro" id="IPR042099">
    <property type="entry name" value="ANL_N_sf"/>
</dbReference>
<evidence type="ECO:0000313" key="5">
    <source>
        <dbReference type="EMBL" id="KAK4248780.1"/>
    </source>
</evidence>
<dbReference type="Proteomes" id="UP001303647">
    <property type="component" value="Unassembled WGS sequence"/>
</dbReference>
<organism evidence="5 6">
    <name type="scientific">Corynascus novoguineensis</name>
    <dbReference type="NCBI Taxonomy" id="1126955"/>
    <lineage>
        <taxon>Eukaryota</taxon>
        <taxon>Fungi</taxon>
        <taxon>Dikarya</taxon>
        <taxon>Ascomycota</taxon>
        <taxon>Pezizomycotina</taxon>
        <taxon>Sordariomycetes</taxon>
        <taxon>Sordariomycetidae</taxon>
        <taxon>Sordariales</taxon>
        <taxon>Chaetomiaceae</taxon>
        <taxon>Corynascus</taxon>
    </lineage>
</organism>
<dbReference type="InterPro" id="IPR020845">
    <property type="entry name" value="AMP-binding_CS"/>
</dbReference>
<dbReference type="Gene3D" id="3.30.300.30">
    <property type="match status" value="1"/>
</dbReference>
<proteinExistence type="inferred from homology"/>
<evidence type="ECO:0008006" key="7">
    <source>
        <dbReference type="Google" id="ProtNLM"/>
    </source>
</evidence>
<dbReference type="CDD" id="cd05911">
    <property type="entry name" value="Firefly_Luc_like"/>
    <property type="match status" value="1"/>
</dbReference>
<evidence type="ECO:0000256" key="2">
    <source>
        <dbReference type="SAM" id="Phobius"/>
    </source>
</evidence>
<dbReference type="Pfam" id="PF13193">
    <property type="entry name" value="AMP-binding_C"/>
    <property type="match status" value="1"/>
</dbReference>
<dbReference type="SUPFAM" id="SSF56801">
    <property type="entry name" value="Acetyl-CoA synthetase-like"/>
    <property type="match status" value="1"/>
</dbReference>
<evidence type="ECO:0000313" key="6">
    <source>
        <dbReference type="Proteomes" id="UP001303647"/>
    </source>
</evidence>
<evidence type="ECO:0000256" key="1">
    <source>
        <dbReference type="ARBA" id="ARBA00006432"/>
    </source>
</evidence>
<dbReference type="PROSITE" id="PS00455">
    <property type="entry name" value="AMP_BINDING"/>
    <property type="match status" value="1"/>
</dbReference>
<dbReference type="EMBL" id="MU857632">
    <property type="protein sequence ID" value="KAK4248780.1"/>
    <property type="molecule type" value="Genomic_DNA"/>
</dbReference>
<feature type="domain" description="AMP-dependent synthetase/ligase" evidence="3">
    <location>
        <begin position="30"/>
        <end position="441"/>
    </location>
</feature>
<keyword evidence="6" id="KW-1185">Reference proteome</keyword>